<evidence type="ECO:0008006" key="5">
    <source>
        <dbReference type="Google" id="ProtNLM"/>
    </source>
</evidence>
<sequence length="123" mass="13948">MSKMLKIVIIGFAVYFAATAIVLQLYQADPENMSWQERETFNLKQIGRLNLGTPRDDVIRLLGSPDISEAKVTDSGEILILFYRTHHVKSDGITTRDECTPLLFKDSKLIAWGADAYSEYQSF</sequence>
<proteinExistence type="predicted"/>
<dbReference type="Proteomes" id="UP000199626">
    <property type="component" value="Unassembled WGS sequence"/>
</dbReference>
<keyword evidence="2" id="KW-0812">Transmembrane</keyword>
<reference evidence="4" key="1">
    <citation type="submission" date="2016-10" db="EMBL/GenBank/DDBJ databases">
        <authorList>
            <person name="Varghese N."/>
            <person name="Submissions S."/>
        </authorList>
    </citation>
    <scope>NUCLEOTIDE SEQUENCE [LARGE SCALE GENOMIC DNA]</scope>
    <source>
        <strain evidence="4">CGMCC 1.10824</strain>
    </source>
</reference>
<dbReference type="STRING" id="1159017.SAMN02927930_00322"/>
<protein>
    <recommendedName>
        <fullName evidence="5">SmpA / OmlA family protein</fullName>
    </recommendedName>
</protein>
<organism evidence="3 4">
    <name type="scientific">Pseudidiomarina indica</name>
    <dbReference type="NCBI Taxonomy" id="1159017"/>
    <lineage>
        <taxon>Bacteria</taxon>
        <taxon>Pseudomonadati</taxon>
        <taxon>Pseudomonadota</taxon>
        <taxon>Gammaproteobacteria</taxon>
        <taxon>Alteromonadales</taxon>
        <taxon>Idiomarinaceae</taxon>
        <taxon>Pseudidiomarina</taxon>
    </lineage>
</organism>
<accession>A0A1G6AFI7</accession>
<keyword evidence="2" id="KW-1133">Transmembrane helix</keyword>
<keyword evidence="4" id="KW-1185">Reference proteome</keyword>
<dbReference type="Pfam" id="PF11399">
    <property type="entry name" value="DUF3192"/>
    <property type="match status" value="1"/>
</dbReference>
<gene>
    <name evidence="3" type="ORF">SAMN02927930_00322</name>
</gene>
<keyword evidence="2" id="KW-0472">Membrane</keyword>
<keyword evidence="1" id="KW-0732">Signal</keyword>
<evidence type="ECO:0000256" key="1">
    <source>
        <dbReference type="ARBA" id="ARBA00022729"/>
    </source>
</evidence>
<dbReference type="EMBL" id="FMXN01000001">
    <property type="protein sequence ID" value="SDB07145.1"/>
    <property type="molecule type" value="Genomic_DNA"/>
</dbReference>
<evidence type="ECO:0000256" key="2">
    <source>
        <dbReference type="SAM" id="Phobius"/>
    </source>
</evidence>
<dbReference type="InterPro" id="IPR037873">
    <property type="entry name" value="BamE-like"/>
</dbReference>
<dbReference type="AlphaFoldDB" id="A0A1G6AFI7"/>
<feature type="transmembrane region" description="Helical" evidence="2">
    <location>
        <begin position="7"/>
        <end position="26"/>
    </location>
</feature>
<evidence type="ECO:0000313" key="4">
    <source>
        <dbReference type="Proteomes" id="UP000199626"/>
    </source>
</evidence>
<evidence type="ECO:0000313" key="3">
    <source>
        <dbReference type="EMBL" id="SDB07145.1"/>
    </source>
</evidence>
<dbReference type="InterPro" id="IPR021534">
    <property type="entry name" value="DUF3192"/>
</dbReference>
<name>A0A1G6AFI7_9GAMM</name>
<dbReference type="Gene3D" id="3.30.1450.10">
    <property type="match status" value="1"/>
</dbReference>